<dbReference type="PANTHER" id="PTHR32309">
    <property type="entry name" value="TYROSINE-PROTEIN KINASE"/>
    <property type="match status" value="1"/>
</dbReference>
<dbReference type="OrthoDB" id="230260at2"/>
<evidence type="ECO:0000256" key="4">
    <source>
        <dbReference type="ARBA" id="ARBA00022989"/>
    </source>
</evidence>
<evidence type="ECO:0000256" key="6">
    <source>
        <dbReference type="SAM" id="Coils"/>
    </source>
</evidence>
<protein>
    <recommendedName>
        <fullName evidence="9">Polysaccharide chain length determinant N-terminal domain-containing protein</fullName>
    </recommendedName>
</protein>
<evidence type="ECO:0000313" key="10">
    <source>
        <dbReference type="EMBL" id="OSJ12012.1"/>
    </source>
</evidence>
<keyword evidence="6" id="KW-0175">Coiled coil</keyword>
<dbReference type="PANTHER" id="PTHR32309:SF13">
    <property type="entry name" value="FERRIC ENTEROBACTIN TRANSPORT PROTEIN FEPE"/>
    <property type="match status" value="1"/>
</dbReference>
<keyword evidence="5 8" id="KW-0472">Membrane</keyword>
<feature type="region of interest" description="Disordered" evidence="7">
    <location>
        <begin position="485"/>
        <end position="516"/>
    </location>
</feature>
<sequence>MLDYNQPIDRARPEAPQHRPQAGFNVLELVNLLWRRKIAIAVAALLGATLAVTVGKSLTPRYTATAQLYVDPRELQLVDRELTPRAQDVSGMSMVVESQARLITSNSVLLQVIQQADLDKDPEFGGGADGKGVMSSLLGLIGLQPHAPSAAEKKEVQLAALEALNRHITIRKTEKSFIVDIEVWSTDPAKAAMLANTLTSAYLAESRNSQASAARRATNDLSGRLKELRERLRNAETVLATYKAQNNFVGTQDALISDQQLSASNQRLSAARAATMDAQARLDQIEASRRTTADAGANSEALQSPTIANLRAQYADARKKYAEQAGELGPRHPALRQTEKQVEDLKRTINEEIDRFAQSAKNDLTRARDFEASLSRALEAQKRQSVQLSQAAVRLRELEREADASRDVYQSFLKRSRETEEQETLNTSAARIIGEATVPQRRSFPPAMSLFAMIGFIFGAIAASSWFVAAELLFAGAFAPAPAPARSNRIPLPRAPEPSRAPETARSQPVSRAPEVAEALPELAAPPLQPSMVEKPLIEKPLIARLQEADVIHTLGAILATGGGIDLTRLGWPTLRPGFPLTTLLNAWRDMRATAARRAGGKTMPVIALVGAGETTGRSVTALNFALAAARDGARVLMIDADHQAHPLSNKVSRPVKSEPSKVGWLSIGSKAAREIKTLNGISILPAAERDAGKATDAIRKAIEQARSAGGYDLVILDGPAAPLTAGSRKLLDDADALVAVLPTSLDINDGLEEILSTLGRAERKLVGVVLDELTPTAQARQRGRQYA</sequence>
<feature type="coiled-coil region" evidence="6">
    <location>
        <begin position="211"/>
        <end position="245"/>
    </location>
</feature>
<dbReference type="GO" id="GO:0004713">
    <property type="term" value="F:protein tyrosine kinase activity"/>
    <property type="evidence" value="ECO:0007669"/>
    <property type="project" value="TreeGrafter"/>
</dbReference>
<evidence type="ECO:0000256" key="1">
    <source>
        <dbReference type="ARBA" id="ARBA00004651"/>
    </source>
</evidence>
<evidence type="ECO:0000256" key="8">
    <source>
        <dbReference type="SAM" id="Phobius"/>
    </source>
</evidence>
<dbReference type="RefSeq" id="WP_085361248.1">
    <property type="nucleotide sequence ID" value="NZ_NAFD01000188.1"/>
</dbReference>
<evidence type="ECO:0000313" key="11">
    <source>
        <dbReference type="Proteomes" id="UP000193553"/>
    </source>
</evidence>
<organism evidence="10 11">
    <name type="scientific">Bradyrhizobium canariense</name>
    <dbReference type="NCBI Taxonomy" id="255045"/>
    <lineage>
        <taxon>Bacteria</taxon>
        <taxon>Pseudomonadati</taxon>
        <taxon>Pseudomonadota</taxon>
        <taxon>Alphaproteobacteria</taxon>
        <taxon>Hyphomicrobiales</taxon>
        <taxon>Nitrobacteraceae</taxon>
        <taxon>Bradyrhizobium</taxon>
    </lineage>
</organism>
<dbReference type="Pfam" id="PF02706">
    <property type="entry name" value="Wzz"/>
    <property type="match status" value="1"/>
</dbReference>
<evidence type="ECO:0000256" key="3">
    <source>
        <dbReference type="ARBA" id="ARBA00022692"/>
    </source>
</evidence>
<keyword evidence="3 8" id="KW-0812">Transmembrane</keyword>
<keyword evidence="2" id="KW-1003">Cell membrane</keyword>
<gene>
    <name evidence="10" type="ORF">BSZ18_13570</name>
</gene>
<dbReference type="Gene3D" id="3.40.50.300">
    <property type="entry name" value="P-loop containing nucleotide triphosphate hydrolases"/>
    <property type="match status" value="1"/>
</dbReference>
<dbReference type="InterPro" id="IPR050445">
    <property type="entry name" value="Bact_polysacc_biosynth/exp"/>
</dbReference>
<dbReference type="InterPro" id="IPR027417">
    <property type="entry name" value="P-loop_NTPase"/>
</dbReference>
<accession>A0A1X3H945</accession>
<feature type="transmembrane region" description="Helical" evidence="8">
    <location>
        <begin position="450"/>
        <end position="479"/>
    </location>
</feature>
<keyword evidence="4 8" id="KW-1133">Transmembrane helix</keyword>
<feature type="domain" description="Polysaccharide chain length determinant N-terminal" evidence="9">
    <location>
        <begin position="24"/>
        <end position="115"/>
    </location>
</feature>
<name>A0A1X3H945_9BRAD</name>
<evidence type="ECO:0000259" key="9">
    <source>
        <dbReference type="Pfam" id="PF02706"/>
    </source>
</evidence>
<comment type="subcellular location">
    <subcellularLocation>
        <location evidence="1">Cell membrane</location>
        <topology evidence="1">Multi-pass membrane protein</topology>
    </subcellularLocation>
</comment>
<feature type="coiled-coil region" evidence="6">
    <location>
        <begin position="381"/>
        <end position="415"/>
    </location>
</feature>
<dbReference type="Proteomes" id="UP000193553">
    <property type="component" value="Unassembled WGS sequence"/>
</dbReference>
<feature type="transmembrane region" description="Helical" evidence="8">
    <location>
        <begin position="38"/>
        <end position="55"/>
    </location>
</feature>
<proteinExistence type="predicted"/>
<feature type="coiled-coil region" evidence="6">
    <location>
        <begin position="307"/>
        <end position="355"/>
    </location>
</feature>
<dbReference type="EMBL" id="NAFI01000167">
    <property type="protein sequence ID" value="OSJ12012.1"/>
    <property type="molecule type" value="Genomic_DNA"/>
</dbReference>
<dbReference type="SUPFAM" id="SSF52540">
    <property type="entry name" value="P-loop containing nucleoside triphosphate hydrolases"/>
    <property type="match status" value="1"/>
</dbReference>
<evidence type="ECO:0000256" key="5">
    <source>
        <dbReference type="ARBA" id="ARBA00023136"/>
    </source>
</evidence>
<dbReference type="AlphaFoldDB" id="A0A1X3H945"/>
<dbReference type="GO" id="GO:0005886">
    <property type="term" value="C:plasma membrane"/>
    <property type="evidence" value="ECO:0007669"/>
    <property type="project" value="UniProtKB-SubCell"/>
</dbReference>
<dbReference type="InterPro" id="IPR003856">
    <property type="entry name" value="LPS_length_determ_N"/>
</dbReference>
<reference evidence="10 11" key="1">
    <citation type="submission" date="2017-03" db="EMBL/GenBank/DDBJ databases">
        <title>Whole genome sequences of fourteen strains of Bradyrhizobium canariense and one strain of Bradyrhizobium japonicum isolated from Lupinus (Papilionoideae: Genisteae) species in Algeria.</title>
        <authorList>
            <person name="Crovadore J."/>
            <person name="Chekireb D."/>
            <person name="Brachmann A."/>
            <person name="Chablais R."/>
            <person name="Cochard B."/>
            <person name="Lefort F."/>
        </authorList>
    </citation>
    <scope>NUCLEOTIDE SEQUENCE [LARGE SCALE GENOMIC DNA]</scope>
    <source>
        <strain evidence="10 11">UBMA195</strain>
    </source>
</reference>
<comment type="caution">
    <text evidence="10">The sequence shown here is derived from an EMBL/GenBank/DDBJ whole genome shotgun (WGS) entry which is preliminary data.</text>
</comment>
<evidence type="ECO:0000256" key="7">
    <source>
        <dbReference type="SAM" id="MobiDB-lite"/>
    </source>
</evidence>
<evidence type="ECO:0000256" key="2">
    <source>
        <dbReference type="ARBA" id="ARBA00022475"/>
    </source>
</evidence>